<dbReference type="PANTHER" id="PTHR47070:SF2">
    <property type="entry name" value="OS06G0206100 PROTEIN"/>
    <property type="match status" value="1"/>
</dbReference>
<dbReference type="PANTHER" id="PTHR47070">
    <property type="entry name" value="HYDROXYPROLINE-RICH GLYCOPROTEIN-LIKE"/>
    <property type="match status" value="1"/>
</dbReference>
<gene>
    <name evidence="2" type="ORF">CK203_101185</name>
</gene>
<organism evidence="2 3">
    <name type="scientific">Vitis vinifera</name>
    <name type="common">Grape</name>
    <dbReference type="NCBI Taxonomy" id="29760"/>
    <lineage>
        <taxon>Eukaryota</taxon>
        <taxon>Viridiplantae</taxon>
        <taxon>Streptophyta</taxon>
        <taxon>Embryophyta</taxon>
        <taxon>Tracheophyta</taxon>
        <taxon>Spermatophyta</taxon>
        <taxon>Magnoliopsida</taxon>
        <taxon>eudicotyledons</taxon>
        <taxon>Gunneridae</taxon>
        <taxon>Pentapetalae</taxon>
        <taxon>rosids</taxon>
        <taxon>Vitales</taxon>
        <taxon>Vitaceae</taxon>
        <taxon>Viteae</taxon>
        <taxon>Vitis</taxon>
    </lineage>
</organism>
<accession>A0A438EDW6</accession>
<dbReference type="AlphaFoldDB" id="A0A438EDW6"/>
<dbReference type="EMBL" id="QGNW01001319">
    <property type="protein sequence ID" value="RVW45670.1"/>
    <property type="molecule type" value="Genomic_DNA"/>
</dbReference>
<feature type="region of interest" description="Disordered" evidence="1">
    <location>
        <begin position="704"/>
        <end position="730"/>
    </location>
</feature>
<protein>
    <submittedName>
        <fullName evidence="2">Uncharacterized protein</fullName>
    </submittedName>
</protein>
<proteinExistence type="predicted"/>
<reference evidence="2 3" key="1">
    <citation type="journal article" date="2018" name="PLoS Genet.">
        <title>Population sequencing reveals clonal diversity and ancestral inbreeding in the grapevine cultivar Chardonnay.</title>
        <authorList>
            <person name="Roach M.J."/>
            <person name="Johnson D.L."/>
            <person name="Bohlmann J."/>
            <person name="van Vuuren H.J."/>
            <person name="Jones S.J."/>
            <person name="Pretorius I.S."/>
            <person name="Schmidt S.A."/>
            <person name="Borneman A.R."/>
        </authorList>
    </citation>
    <scope>NUCLEOTIDE SEQUENCE [LARGE SCALE GENOMIC DNA]</scope>
    <source>
        <strain evidence="3">cv. Chardonnay</strain>
        <tissue evidence="2">Leaf</tissue>
    </source>
</reference>
<sequence>MVHFLALEIQLRVKSLTGDVQRLLQLDFTLILSLMQLAMVHASHEHLPFKESKSLPSVGNSGKSYLEVTYQRLARGKLVHFHGWKSLALPSVGLAKTTELCILALGTFPGNLSSKELEKELLPENMLPRASFGRLQEPFRRRKVVPAKFRRHPRGLRNYFARPSCLHRAAKLASTLKFPAPFSRHACIIWTSESTPKVAATTVIKNMLHDRFSLLFLLAIRIHSWQLNSKLCPRFLIALLILDLLCFGANFASGFQAVGNAKEPKCRTFCKFISITTKSSSDDGSKQVDLDDQFRNFGTASQHLAKLLSINCLIKKSLQILKIWKTMQILDWLVMIFCTSDLQWMKQYEGRVYHLPRRPSPHIQLIASQRQPPVPEMYDQVHVPHFANLMPYRQFLSLVYVPPMAMPGYSSNPTYTHPSNANSYLLMPGGSSHLGANRLKHGIQLLKPVLAGSPTGFGNFTNPTGYAINAPSVVGSATGLEDSSRNPRELPGLQYAPYYNMPAQTPHAPYMSSHTGHASFNVAVAAAQSSHMQFHGLYHSPPQPAAMASPHHLGPTMGGNVGVGVVAATPGPQVDAYQQPQLGIASSDPENCTKLSIAFDDQGENCSKHLVVDNLVSLDVGKQEDNYRAQVQLLSLKFDCRNKGVIGPHLIMAPKAVLPNRFELMDPRETRIGKVGYARVRTSQEQLKFAGTLHPSPEVTKTLNNREPRKVPKKSRVFRDSTPARQSQSRPRMALLHGRLVNQQQFANKKLMLLSSQSFGEDISHLEIRRYVRKRYHPTFQGVSNRMKINLNVLGTFMKNKIGGNLNSTSVLNMKRCRSSLRIPKLLKKTS</sequence>
<evidence type="ECO:0000313" key="3">
    <source>
        <dbReference type="Proteomes" id="UP000288805"/>
    </source>
</evidence>
<dbReference type="Proteomes" id="UP000288805">
    <property type="component" value="Unassembled WGS sequence"/>
</dbReference>
<name>A0A438EDW6_VITVI</name>
<evidence type="ECO:0000313" key="2">
    <source>
        <dbReference type="EMBL" id="RVW45670.1"/>
    </source>
</evidence>
<comment type="caution">
    <text evidence="2">The sequence shown here is derived from an EMBL/GenBank/DDBJ whole genome shotgun (WGS) entry which is preliminary data.</text>
</comment>
<evidence type="ECO:0000256" key="1">
    <source>
        <dbReference type="SAM" id="MobiDB-lite"/>
    </source>
</evidence>